<name>Q1MC99_RHIJ3</name>
<dbReference type="EnsemblBacteria" id="CAK09432">
    <property type="protein sequence ID" value="CAK09432"/>
    <property type="gene ID" value="RL3942"/>
</dbReference>
<dbReference type="EMBL" id="AM236080">
    <property type="protein sequence ID" value="CAK09432.1"/>
    <property type="molecule type" value="Genomic_DNA"/>
</dbReference>
<protein>
    <submittedName>
        <fullName evidence="1">Uncharacterized protein</fullName>
    </submittedName>
</protein>
<dbReference type="Proteomes" id="UP000006575">
    <property type="component" value="Chromosome"/>
</dbReference>
<evidence type="ECO:0000313" key="2">
    <source>
        <dbReference type="Proteomes" id="UP000006575"/>
    </source>
</evidence>
<organism evidence="1 2">
    <name type="scientific">Rhizobium johnstonii (strain DSM 114642 / LMG 32736 / 3841)</name>
    <name type="common">Rhizobium leguminosarum bv. viciae</name>
    <dbReference type="NCBI Taxonomy" id="216596"/>
    <lineage>
        <taxon>Bacteria</taxon>
        <taxon>Pseudomonadati</taxon>
        <taxon>Pseudomonadota</taxon>
        <taxon>Alphaproteobacteria</taxon>
        <taxon>Hyphomicrobiales</taxon>
        <taxon>Rhizobiaceae</taxon>
        <taxon>Rhizobium/Agrobacterium group</taxon>
        <taxon>Rhizobium</taxon>
        <taxon>Rhizobium johnstonii</taxon>
    </lineage>
</organism>
<sequence>MWMYSAQTAPVHADKQQSARWKKCVQSLDQLTFLNATARSESAIESVVLPTLKDIRLLDPRFHLAIVVYGGGSKQVCESANDFTLVESTSLVEIQKLAEQCVELPMLSATDVERHSQTPSS</sequence>
<keyword evidence="2" id="KW-1185">Reference proteome</keyword>
<gene>
    <name evidence="1" type="ordered locus">RL3942</name>
</gene>
<accession>Q1MC99</accession>
<proteinExistence type="predicted"/>
<reference evidence="1 2" key="1">
    <citation type="journal article" date="2006" name="Genome Biol.">
        <title>The genome of Rhizobium leguminosarum has recognizable core and accessory components.</title>
        <authorList>
            <person name="Young J.W."/>
            <person name="Crossman L.C."/>
            <person name="Johnston A.W.B."/>
            <person name="Thomson N.R."/>
            <person name="Ghazoui Z.F."/>
            <person name="Hull K.H."/>
            <person name="Wexler M."/>
            <person name="Curson A.R.J."/>
            <person name="Todd J.D."/>
            <person name="Poole P.S."/>
            <person name="Mauchline T.H."/>
            <person name="East A.K."/>
            <person name="Quail M.A."/>
            <person name="Churcher C."/>
            <person name="Arrowsmith C."/>
            <person name="Cherevach A."/>
            <person name="Chillingworth T."/>
            <person name="Clarke K."/>
            <person name="Cronin A."/>
            <person name="Davis P."/>
            <person name="Fraser A."/>
            <person name="Hance Z."/>
            <person name="Hauser H."/>
            <person name="Jagels K."/>
            <person name="Moule S."/>
            <person name="Mungall K."/>
            <person name="Norbertczak H."/>
            <person name="Rabbinowitsch E."/>
            <person name="Sanders M."/>
            <person name="Simmonds M."/>
            <person name="Whitehead S."/>
            <person name="Parkhill J."/>
        </authorList>
    </citation>
    <scope>NUCLEOTIDE SEQUENCE [LARGE SCALE GENOMIC DNA]</scope>
    <source>
        <strain evidence="2">DSM 114642 / LMG 32736 / 3841</strain>
    </source>
</reference>
<dbReference type="HOGENOM" id="CLU_2036120_0_0_5"/>
<dbReference type="AlphaFoldDB" id="Q1MC99"/>
<evidence type="ECO:0000313" key="1">
    <source>
        <dbReference type="EMBL" id="CAK09432.1"/>
    </source>
</evidence>
<dbReference type="KEGG" id="rle:RL3942"/>